<evidence type="ECO:0000313" key="4">
    <source>
        <dbReference type="Proteomes" id="UP000627838"/>
    </source>
</evidence>
<evidence type="ECO:0000256" key="1">
    <source>
        <dbReference type="ARBA" id="ARBA00023125"/>
    </source>
</evidence>
<dbReference type="SUPFAM" id="SSF47413">
    <property type="entry name" value="lambda repressor-like DNA-binding domains"/>
    <property type="match status" value="1"/>
</dbReference>
<gene>
    <name evidence="3" type="ORF">H4W34_003103</name>
</gene>
<comment type="caution">
    <text evidence="3">The sequence shown here is derived from an EMBL/GenBank/DDBJ whole genome shotgun (WGS) entry which is preliminary data.</text>
</comment>
<dbReference type="PROSITE" id="PS50943">
    <property type="entry name" value="HTH_CROC1"/>
    <property type="match status" value="1"/>
</dbReference>
<evidence type="ECO:0000259" key="2">
    <source>
        <dbReference type="PROSITE" id="PS50943"/>
    </source>
</evidence>
<proteinExistence type="predicted"/>
<dbReference type="CDD" id="cd00093">
    <property type="entry name" value="HTH_XRE"/>
    <property type="match status" value="1"/>
</dbReference>
<keyword evidence="1" id="KW-0238">DNA-binding</keyword>
<feature type="domain" description="HTH cro/C1-type" evidence="2">
    <location>
        <begin position="18"/>
        <end position="72"/>
    </location>
</feature>
<dbReference type="Pfam" id="PF01381">
    <property type="entry name" value="HTH_3"/>
    <property type="match status" value="1"/>
</dbReference>
<accession>A0ABR9JRR7</accession>
<sequence length="112" mass="11747">MEEHDQEVRFNLAMGAKIRAARKDADLVQAQLAQMVGLSRASITNIEAGSQAPPPYKLALIADVLRVSAADLLPELAELGGVETGMPEHLAEALASVTSAASEIEDGDHGQS</sequence>
<organism evidence="3 4">
    <name type="scientific">Actinomadura algeriensis</name>
    <dbReference type="NCBI Taxonomy" id="1679523"/>
    <lineage>
        <taxon>Bacteria</taxon>
        <taxon>Bacillati</taxon>
        <taxon>Actinomycetota</taxon>
        <taxon>Actinomycetes</taxon>
        <taxon>Streptosporangiales</taxon>
        <taxon>Thermomonosporaceae</taxon>
        <taxon>Actinomadura</taxon>
    </lineage>
</organism>
<dbReference type="PANTHER" id="PTHR46558:SF11">
    <property type="entry name" value="HTH-TYPE TRANSCRIPTIONAL REGULATOR XRE"/>
    <property type="match status" value="1"/>
</dbReference>
<dbReference type="EMBL" id="JADBDZ010000001">
    <property type="protein sequence ID" value="MBE1533270.1"/>
    <property type="molecule type" value="Genomic_DNA"/>
</dbReference>
<dbReference type="RefSeq" id="WP_192759849.1">
    <property type="nucleotide sequence ID" value="NZ_JADBDZ010000001.1"/>
</dbReference>
<keyword evidence="4" id="KW-1185">Reference proteome</keyword>
<name>A0ABR9JRR7_9ACTN</name>
<dbReference type="Proteomes" id="UP000627838">
    <property type="component" value="Unassembled WGS sequence"/>
</dbReference>
<protein>
    <submittedName>
        <fullName evidence="3">Transcriptional regulator with XRE-family HTH domain</fullName>
    </submittedName>
</protein>
<dbReference type="InterPro" id="IPR010982">
    <property type="entry name" value="Lambda_DNA-bd_dom_sf"/>
</dbReference>
<evidence type="ECO:0000313" key="3">
    <source>
        <dbReference type="EMBL" id="MBE1533270.1"/>
    </source>
</evidence>
<reference evidence="3 4" key="1">
    <citation type="submission" date="2020-10" db="EMBL/GenBank/DDBJ databases">
        <title>Sequencing the genomes of 1000 actinobacteria strains.</title>
        <authorList>
            <person name="Klenk H.-P."/>
        </authorList>
    </citation>
    <scope>NUCLEOTIDE SEQUENCE [LARGE SCALE GENOMIC DNA]</scope>
    <source>
        <strain evidence="3 4">DSM 46744</strain>
    </source>
</reference>
<dbReference type="InterPro" id="IPR001387">
    <property type="entry name" value="Cro/C1-type_HTH"/>
</dbReference>
<dbReference type="Gene3D" id="1.10.260.40">
    <property type="entry name" value="lambda repressor-like DNA-binding domains"/>
    <property type="match status" value="1"/>
</dbReference>
<dbReference type="PANTHER" id="PTHR46558">
    <property type="entry name" value="TRACRIPTIONAL REGULATORY PROTEIN-RELATED-RELATED"/>
    <property type="match status" value="1"/>
</dbReference>
<dbReference type="SMART" id="SM00530">
    <property type="entry name" value="HTH_XRE"/>
    <property type="match status" value="1"/>
</dbReference>